<dbReference type="PANTHER" id="PTHR23506">
    <property type="entry name" value="GH10249P"/>
    <property type="match status" value="1"/>
</dbReference>
<sequence>MPSTKGTAAGLLLAMWKSFLNTTQIQRDFSQRPAGLGWRSSKLFLVMTVGLGLFTDLFLYGLIVPVLPFMLVDHVRLPPERVQDNISGLLAVYAGASVVVSPMAGVITDQLSTRRAPFLLGVAALIAATTLLMLGRTIPMLFVARALQGVSAAFVWTTGMALCLETVGAANLGKSIGAIFGFVSIGTLLAPMLGGVLYEKSGLPGVVGLAFGFLSLDFTMRFLAIEIKIAQQYPQDQPQHNYVSVSDDYQAPLTASTGEEVPANESTSLLRNRHASKNTYRISPNLPKALRFIPIIPCLGAPRLIAALTIPFVQAVLLGSLDATVPLVAQEYYGFSSLYAGLAFLPIGIANLVFGPLLGWCVDSFGTKRIAVMVYLYLVPVLICFRFVKAGGASNIAVYETLLALVGIGVAGMGAPSVVEASKVVQKYHEANPDFFGEQGPYAQLYSLSFLFYSLGLTVGPELAGGLKQSIGYGNMNAVLAFICAFTALVCFLFIGERPEKEESENEA</sequence>
<feature type="transmembrane region" description="Helical" evidence="8">
    <location>
        <begin position="86"/>
        <end position="106"/>
    </location>
</feature>
<comment type="similarity">
    <text evidence="2">Belongs to the major facilitator superfamily. Vesicular transporter family.</text>
</comment>
<dbReference type="InterPro" id="IPR036259">
    <property type="entry name" value="MFS_trans_sf"/>
</dbReference>
<feature type="transmembrane region" description="Helical" evidence="8">
    <location>
        <begin position="396"/>
        <end position="419"/>
    </location>
</feature>
<evidence type="ECO:0000256" key="3">
    <source>
        <dbReference type="ARBA" id="ARBA00022448"/>
    </source>
</evidence>
<evidence type="ECO:0000256" key="1">
    <source>
        <dbReference type="ARBA" id="ARBA00004141"/>
    </source>
</evidence>
<accession>A0AAE8MMP6</accession>
<evidence type="ECO:0000256" key="7">
    <source>
        <dbReference type="ARBA" id="ARBA00023180"/>
    </source>
</evidence>
<organism evidence="10 11">
    <name type="scientific">Fusarium torulosum</name>
    <dbReference type="NCBI Taxonomy" id="33205"/>
    <lineage>
        <taxon>Eukaryota</taxon>
        <taxon>Fungi</taxon>
        <taxon>Dikarya</taxon>
        <taxon>Ascomycota</taxon>
        <taxon>Pezizomycotina</taxon>
        <taxon>Sordariomycetes</taxon>
        <taxon>Hypocreomycetidae</taxon>
        <taxon>Hypocreales</taxon>
        <taxon>Nectriaceae</taxon>
        <taxon>Fusarium</taxon>
    </lineage>
</organism>
<evidence type="ECO:0000259" key="9">
    <source>
        <dbReference type="PROSITE" id="PS50850"/>
    </source>
</evidence>
<evidence type="ECO:0000256" key="4">
    <source>
        <dbReference type="ARBA" id="ARBA00022692"/>
    </source>
</evidence>
<keyword evidence="3" id="KW-0813">Transport</keyword>
<evidence type="ECO:0000313" key="11">
    <source>
        <dbReference type="Proteomes" id="UP001187734"/>
    </source>
</evidence>
<dbReference type="CDD" id="cd17325">
    <property type="entry name" value="MFS_MdtG_SLC18_like"/>
    <property type="match status" value="1"/>
</dbReference>
<feature type="transmembrane region" description="Helical" evidence="8">
    <location>
        <begin position="203"/>
        <end position="224"/>
    </location>
</feature>
<evidence type="ECO:0000256" key="5">
    <source>
        <dbReference type="ARBA" id="ARBA00022989"/>
    </source>
</evidence>
<keyword evidence="7" id="KW-0325">Glycoprotein</keyword>
<evidence type="ECO:0000256" key="6">
    <source>
        <dbReference type="ARBA" id="ARBA00023136"/>
    </source>
</evidence>
<feature type="transmembrane region" description="Helical" evidence="8">
    <location>
        <begin position="445"/>
        <end position="464"/>
    </location>
</feature>
<feature type="transmembrane region" description="Helical" evidence="8">
    <location>
        <begin position="118"/>
        <end position="136"/>
    </location>
</feature>
<dbReference type="InterPro" id="IPR050930">
    <property type="entry name" value="MFS_Vesicular_Transporter"/>
</dbReference>
<keyword evidence="5 8" id="KW-1133">Transmembrane helix</keyword>
<comment type="caution">
    <text evidence="10">The sequence shown here is derived from an EMBL/GenBank/DDBJ whole genome shotgun (WGS) entry which is preliminary data.</text>
</comment>
<dbReference type="PRINTS" id="PR01035">
    <property type="entry name" value="TCRTETA"/>
</dbReference>
<dbReference type="InterPro" id="IPR001958">
    <property type="entry name" value="Tet-R_TetA/multi-R_MdtG-like"/>
</dbReference>
<feature type="transmembrane region" description="Helical" evidence="8">
    <location>
        <begin position="142"/>
        <end position="164"/>
    </location>
</feature>
<dbReference type="AlphaFoldDB" id="A0AAE8MMP6"/>
<comment type="subcellular location">
    <subcellularLocation>
        <location evidence="1">Membrane</location>
        <topology evidence="1">Multi-pass membrane protein</topology>
    </subcellularLocation>
</comment>
<feature type="transmembrane region" description="Helical" evidence="8">
    <location>
        <begin position="338"/>
        <end position="358"/>
    </location>
</feature>
<dbReference type="PROSITE" id="PS50850">
    <property type="entry name" value="MFS"/>
    <property type="match status" value="1"/>
</dbReference>
<dbReference type="InterPro" id="IPR011701">
    <property type="entry name" value="MFS"/>
</dbReference>
<dbReference type="Gene3D" id="1.20.1250.20">
    <property type="entry name" value="MFS general substrate transporter like domains"/>
    <property type="match status" value="2"/>
</dbReference>
<keyword evidence="6 8" id="KW-0472">Membrane</keyword>
<feature type="transmembrane region" description="Helical" evidence="8">
    <location>
        <begin position="176"/>
        <end position="197"/>
    </location>
</feature>
<dbReference type="PANTHER" id="PTHR23506:SF37">
    <property type="entry name" value="MAJOR FACILITATOR SUPERFAMILY (MFS) PROFILE DOMAIN-CONTAINING PROTEIN"/>
    <property type="match status" value="1"/>
</dbReference>
<feature type="transmembrane region" description="Helical" evidence="8">
    <location>
        <begin position="370"/>
        <end position="390"/>
    </location>
</feature>
<keyword evidence="4 8" id="KW-0812">Transmembrane</keyword>
<feature type="domain" description="Major facilitator superfamily (MFS) profile" evidence="9">
    <location>
        <begin position="45"/>
        <end position="499"/>
    </location>
</feature>
<dbReference type="GO" id="GO:0016020">
    <property type="term" value="C:membrane"/>
    <property type="evidence" value="ECO:0007669"/>
    <property type="project" value="UniProtKB-SubCell"/>
</dbReference>
<dbReference type="SUPFAM" id="SSF103473">
    <property type="entry name" value="MFS general substrate transporter"/>
    <property type="match status" value="1"/>
</dbReference>
<evidence type="ECO:0000313" key="10">
    <source>
        <dbReference type="EMBL" id="SPJ88913.1"/>
    </source>
</evidence>
<name>A0AAE8MMP6_9HYPO</name>
<feature type="transmembrane region" description="Helical" evidence="8">
    <location>
        <begin position="476"/>
        <end position="495"/>
    </location>
</feature>
<dbReference type="InterPro" id="IPR020846">
    <property type="entry name" value="MFS_dom"/>
</dbReference>
<protein>
    <recommendedName>
        <fullName evidence="9">Major facilitator superfamily (MFS) profile domain-containing protein</fullName>
    </recommendedName>
</protein>
<dbReference type="EMBL" id="ONZP01000653">
    <property type="protein sequence ID" value="SPJ88913.1"/>
    <property type="molecule type" value="Genomic_DNA"/>
</dbReference>
<proteinExistence type="inferred from homology"/>
<evidence type="ECO:0000256" key="8">
    <source>
        <dbReference type="SAM" id="Phobius"/>
    </source>
</evidence>
<gene>
    <name evidence="10" type="ORF">FTOL_12808</name>
</gene>
<dbReference type="Pfam" id="PF07690">
    <property type="entry name" value="MFS_1"/>
    <property type="match status" value="1"/>
</dbReference>
<feature type="transmembrane region" description="Helical" evidence="8">
    <location>
        <begin position="43"/>
        <end position="66"/>
    </location>
</feature>
<dbReference type="GO" id="GO:0022857">
    <property type="term" value="F:transmembrane transporter activity"/>
    <property type="evidence" value="ECO:0007669"/>
    <property type="project" value="InterPro"/>
</dbReference>
<evidence type="ECO:0000256" key="2">
    <source>
        <dbReference type="ARBA" id="ARBA00006829"/>
    </source>
</evidence>
<reference evidence="10" key="1">
    <citation type="submission" date="2018-03" db="EMBL/GenBank/DDBJ databases">
        <authorList>
            <person name="Guldener U."/>
        </authorList>
    </citation>
    <scope>NUCLEOTIDE SEQUENCE</scope>
</reference>
<keyword evidence="11" id="KW-1185">Reference proteome</keyword>
<dbReference type="Proteomes" id="UP001187734">
    <property type="component" value="Unassembled WGS sequence"/>
</dbReference>